<sequence>MKNSKEILSQNIKKLNKEPLEASTLFNDVISNPKNYGSNDLNELDIELNKVRLEMSECINKLDLFDCDYYDVVAREDYEALFNKYTLDKKFFETLQNDISLMQNDIFKLEELQNKLKKDILKLKKKNDKSKRALTPRPDWKIFKPLVCEEASKEFQDSNNSSSQLIKLLINELTGFKIEQKINENSDSSDSEIERPQGSRSKSYLKNSKPKYIYVIHKDDSVSSETIKKVFYTRLNLAELEACLNELWCSKIESDYLNEISRNSKENMSIFVMKYFESKFRSKELAFEWVTNIKEACERFKKHKNADLMFKLLDDETIVDTYAAFMSNLGYFYLKLHDKSNENLNEIMKLLKSCYPYKTTQSINELNDILKNEKFFYEDTKIDVKKLLQFISFPKSKFFLSMRKQFDDERLTYSLNLIKLLKSKNEKVVHLNDFIKFTKEFDIYIGEKKLDEYCKWLFPNPRITKIDFADFERKLMKGNFHYSVQI</sequence>
<evidence type="ECO:0000256" key="1">
    <source>
        <dbReference type="SAM" id="Coils"/>
    </source>
</evidence>
<dbReference type="EMBL" id="CAJNOC010000068">
    <property type="protein sequence ID" value="CAF0711821.1"/>
    <property type="molecule type" value="Genomic_DNA"/>
</dbReference>
<protein>
    <submittedName>
        <fullName evidence="2">Uncharacterized protein</fullName>
    </submittedName>
</protein>
<feature type="coiled-coil region" evidence="1">
    <location>
        <begin position="92"/>
        <end position="133"/>
    </location>
</feature>
<comment type="caution">
    <text evidence="2">The sequence shown here is derived from an EMBL/GenBank/DDBJ whole genome shotgun (WGS) entry which is preliminary data.</text>
</comment>
<gene>
    <name evidence="2" type="ORF">OXX778_LOCUS1142</name>
</gene>
<keyword evidence="1" id="KW-0175">Coiled coil</keyword>
<evidence type="ECO:0000313" key="2">
    <source>
        <dbReference type="EMBL" id="CAF0711821.1"/>
    </source>
</evidence>
<dbReference type="OrthoDB" id="261426at2759"/>
<accession>A0A813M113</accession>
<dbReference type="AlphaFoldDB" id="A0A813M113"/>
<dbReference type="Proteomes" id="UP000663879">
    <property type="component" value="Unassembled WGS sequence"/>
</dbReference>
<reference evidence="2" key="1">
    <citation type="submission" date="2021-02" db="EMBL/GenBank/DDBJ databases">
        <authorList>
            <person name="Nowell W R."/>
        </authorList>
    </citation>
    <scope>NUCLEOTIDE SEQUENCE</scope>
    <source>
        <strain evidence="2">Ploen Becks lab</strain>
    </source>
</reference>
<organism evidence="2 3">
    <name type="scientific">Brachionus calyciflorus</name>
    <dbReference type="NCBI Taxonomy" id="104777"/>
    <lineage>
        <taxon>Eukaryota</taxon>
        <taxon>Metazoa</taxon>
        <taxon>Spiralia</taxon>
        <taxon>Gnathifera</taxon>
        <taxon>Rotifera</taxon>
        <taxon>Eurotatoria</taxon>
        <taxon>Monogononta</taxon>
        <taxon>Pseudotrocha</taxon>
        <taxon>Ploima</taxon>
        <taxon>Brachionidae</taxon>
        <taxon>Brachionus</taxon>
    </lineage>
</organism>
<name>A0A813M113_9BILA</name>
<evidence type="ECO:0000313" key="3">
    <source>
        <dbReference type="Proteomes" id="UP000663879"/>
    </source>
</evidence>
<keyword evidence="3" id="KW-1185">Reference proteome</keyword>
<proteinExistence type="predicted"/>